<keyword evidence="2" id="KW-0521">NADP</keyword>
<protein>
    <submittedName>
        <fullName evidence="5">Aldo/keto reductase</fullName>
    </submittedName>
</protein>
<sequence length="278" mass="30423">MNVPTIETANGLSLPVVGLGTYLLNGAAGVEAIQTAIHTGYRLLDSAFNYENEGAVGAAVRNCGVAREQLIVTSKLPGRHQGYEEAIDTISESVYRTGLDSIDLYLIHWPLPRLDRYVQAWRALIEARECGLVRHIGVSNFLPAHLKRLVDETGVTPEVNQIEMHPYFPQIEALAYHREHGIVTQAWSPLGRGNDLLDNPVVTEIAAVHGVSSGRVVLAWHVRLGAVPLPKAASPSRQRENLDLFSFQLTDEEVGRITALGHSDGRIAGQDPATYEEL</sequence>
<accession>A0ABU5XIM6</accession>
<keyword evidence="6" id="KW-1185">Reference proteome</keyword>
<dbReference type="PANTHER" id="PTHR43827:SF3">
    <property type="entry name" value="NADP-DEPENDENT OXIDOREDUCTASE DOMAIN-CONTAINING PROTEIN"/>
    <property type="match status" value="1"/>
</dbReference>
<dbReference type="SUPFAM" id="SSF51430">
    <property type="entry name" value="NAD(P)-linked oxidoreductase"/>
    <property type="match status" value="1"/>
</dbReference>
<dbReference type="PANTHER" id="PTHR43827">
    <property type="entry name" value="2,5-DIKETO-D-GLUCONIC ACID REDUCTASE"/>
    <property type="match status" value="1"/>
</dbReference>
<dbReference type="InterPro" id="IPR023210">
    <property type="entry name" value="NADP_OxRdtase_dom"/>
</dbReference>
<comment type="caution">
    <text evidence="5">The sequence shown here is derived from an EMBL/GenBank/DDBJ whole genome shotgun (WGS) entry which is preliminary data.</text>
</comment>
<dbReference type="InterPro" id="IPR036812">
    <property type="entry name" value="NAD(P)_OxRdtase_dom_sf"/>
</dbReference>
<dbReference type="InterPro" id="IPR020471">
    <property type="entry name" value="AKR"/>
</dbReference>
<dbReference type="Proteomes" id="UP001299596">
    <property type="component" value="Unassembled WGS sequence"/>
</dbReference>
<dbReference type="EMBL" id="JAYJJR010000008">
    <property type="protein sequence ID" value="MEB3022135.1"/>
    <property type="molecule type" value="Genomic_DNA"/>
</dbReference>
<evidence type="ECO:0000313" key="5">
    <source>
        <dbReference type="EMBL" id="MEB3022135.1"/>
    </source>
</evidence>
<gene>
    <name evidence="5" type="ORF">K6T79_13880</name>
</gene>
<dbReference type="InterPro" id="IPR018170">
    <property type="entry name" value="Aldo/ket_reductase_CS"/>
</dbReference>
<evidence type="ECO:0000256" key="3">
    <source>
        <dbReference type="ARBA" id="ARBA00023002"/>
    </source>
</evidence>
<dbReference type="PRINTS" id="PR00069">
    <property type="entry name" value="ALDKETRDTASE"/>
</dbReference>
<comment type="similarity">
    <text evidence="1">Belongs to the aldo/keto reductase family.</text>
</comment>
<evidence type="ECO:0000259" key="4">
    <source>
        <dbReference type="Pfam" id="PF00248"/>
    </source>
</evidence>
<feature type="domain" description="NADP-dependent oxidoreductase" evidence="4">
    <location>
        <begin position="28"/>
        <end position="260"/>
    </location>
</feature>
<name>A0ABU5XIM6_9MYCO</name>
<evidence type="ECO:0000256" key="1">
    <source>
        <dbReference type="ARBA" id="ARBA00007905"/>
    </source>
</evidence>
<proteinExistence type="inferred from homology"/>
<keyword evidence="3" id="KW-0560">Oxidoreductase</keyword>
<reference evidence="5 6" key="1">
    <citation type="submission" date="2023-12" db="EMBL/GenBank/DDBJ databases">
        <title>Description of new species of Mycobacterium terrae complex isolated from sewage at the Sao Paulo Zoological Park Foundation in Brazil.</title>
        <authorList>
            <person name="Romagnoli C.L."/>
            <person name="Conceicao E.C."/>
            <person name="Machado E."/>
            <person name="Barreto L.B.P.F."/>
            <person name="Sharma A."/>
            <person name="Silva N.M."/>
            <person name="Marques L.E."/>
            <person name="Juliana M.A."/>
            <person name="Lourenco M.C.S."/>
            <person name="Digiampietri L.A."/>
            <person name="Suffys P.N."/>
            <person name="Viana-Niero C."/>
        </authorList>
    </citation>
    <scope>NUCLEOTIDE SEQUENCE [LARGE SCALE GENOMIC DNA]</scope>
    <source>
        <strain evidence="5 6">MYC098</strain>
    </source>
</reference>
<dbReference type="Gene3D" id="3.20.20.100">
    <property type="entry name" value="NADP-dependent oxidoreductase domain"/>
    <property type="match status" value="1"/>
</dbReference>
<evidence type="ECO:0000256" key="2">
    <source>
        <dbReference type="ARBA" id="ARBA00022857"/>
    </source>
</evidence>
<organism evidence="5 6">
    <name type="scientific">[Mycobacterium] crassicus</name>
    <dbReference type="NCBI Taxonomy" id="2872309"/>
    <lineage>
        <taxon>Bacteria</taxon>
        <taxon>Bacillati</taxon>
        <taxon>Actinomycetota</taxon>
        <taxon>Actinomycetes</taxon>
        <taxon>Mycobacteriales</taxon>
        <taxon>Mycobacteriaceae</taxon>
        <taxon>Mycolicibacter</taxon>
    </lineage>
</organism>
<dbReference type="PIRSF" id="PIRSF000097">
    <property type="entry name" value="AKR"/>
    <property type="match status" value="1"/>
</dbReference>
<evidence type="ECO:0000313" key="6">
    <source>
        <dbReference type="Proteomes" id="UP001299596"/>
    </source>
</evidence>
<dbReference type="PROSITE" id="PS00798">
    <property type="entry name" value="ALDOKETO_REDUCTASE_1"/>
    <property type="match status" value="1"/>
</dbReference>
<dbReference type="PROSITE" id="PS00062">
    <property type="entry name" value="ALDOKETO_REDUCTASE_2"/>
    <property type="match status" value="1"/>
</dbReference>
<dbReference type="CDD" id="cd19132">
    <property type="entry name" value="AKR_AKR5D1_E1"/>
    <property type="match status" value="1"/>
</dbReference>
<dbReference type="Pfam" id="PF00248">
    <property type="entry name" value="Aldo_ket_red"/>
    <property type="match status" value="1"/>
</dbReference>
<dbReference type="RefSeq" id="WP_225405286.1">
    <property type="nucleotide sequence ID" value="NZ_JAYJJR010000008.1"/>
</dbReference>